<name>F6B2M0_DESCC</name>
<reference evidence="2 3" key="1">
    <citation type="submission" date="2011-05" db="EMBL/GenBank/DDBJ databases">
        <title>Complete sequence of Desulfotomaculum carboxydivorans CO-1-SRB.</title>
        <authorList>
            <consortium name="US DOE Joint Genome Institute"/>
            <person name="Lucas S."/>
            <person name="Han J."/>
            <person name="Lapidus A."/>
            <person name="Cheng J.-F."/>
            <person name="Goodwin L."/>
            <person name="Pitluck S."/>
            <person name="Peters L."/>
            <person name="Mikhailova N."/>
            <person name="Lu M."/>
            <person name="Han C."/>
            <person name="Tapia R."/>
            <person name="Land M."/>
            <person name="Hauser L."/>
            <person name="Kyrpides N."/>
            <person name="Ivanova N."/>
            <person name="Pagani I."/>
            <person name="Stams A."/>
            <person name="Plugge C."/>
            <person name="Muyzer G."/>
            <person name="Kuever J."/>
            <person name="Parshina S."/>
            <person name="Ivanova A."/>
            <person name="Nazina T."/>
            <person name="Woyke T."/>
        </authorList>
    </citation>
    <scope>NUCLEOTIDE SEQUENCE [LARGE SCALE GENOMIC DNA]</scope>
    <source>
        <strain evidence="3">DSM 14880 / VKM B-2319 / CO-1-SRB</strain>
    </source>
</reference>
<proteinExistence type="predicted"/>
<evidence type="ECO:0000256" key="1">
    <source>
        <dbReference type="SAM" id="Coils"/>
    </source>
</evidence>
<dbReference type="Proteomes" id="UP000009226">
    <property type="component" value="Chromosome"/>
</dbReference>
<evidence type="ECO:0000313" key="3">
    <source>
        <dbReference type="Proteomes" id="UP000009226"/>
    </source>
</evidence>
<organism evidence="2 3">
    <name type="scientific">Desulfotomaculum nigrificans (strain DSM 14880 / VKM B-2319 / CO-1-SRB)</name>
    <name type="common">Desulfotomaculum carboxydivorans</name>
    <dbReference type="NCBI Taxonomy" id="868595"/>
    <lineage>
        <taxon>Bacteria</taxon>
        <taxon>Bacillati</taxon>
        <taxon>Bacillota</taxon>
        <taxon>Clostridia</taxon>
        <taxon>Eubacteriales</taxon>
        <taxon>Desulfotomaculaceae</taxon>
        <taxon>Desulfotomaculum</taxon>
    </lineage>
</organism>
<dbReference type="EMBL" id="CP002736">
    <property type="protein sequence ID" value="AEF93849.1"/>
    <property type="molecule type" value="Genomic_DNA"/>
</dbReference>
<keyword evidence="1" id="KW-0175">Coiled coil</keyword>
<evidence type="ECO:0000313" key="2">
    <source>
        <dbReference type="EMBL" id="AEF93849.1"/>
    </source>
</evidence>
<dbReference type="KEGG" id="dca:Desca_0975"/>
<keyword evidence="3" id="KW-1185">Reference proteome</keyword>
<dbReference type="RefSeq" id="WP_013809951.1">
    <property type="nucleotide sequence ID" value="NC_015565.1"/>
</dbReference>
<dbReference type="AlphaFoldDB" id="F6B2M0"/>
<gene>
    <name evidence="2" type="ordered locus">Desca_0975</name>
</gene>
<accession>F6B2M0</accession>
<protein>
    <submittedName>
        <fullName evidence="2">Uncharacterized protein</fullName>
    </submittedName>
</protein>
<dbReference type="HOGENOM" id="CLU_1233415_0_0_9"/>
<feature type="coiled-coil region" evidence="1">
    <location>
        <begin position="56"/>
        <end position="100"/>
    </location>
</feature>
<sequence length="230" mass="25829">MAKHKGQELTASGHQFDKDLARVRIKVSPSLQALIANQLDLIELIEKNLPDEHIFIEQHKSELFQVEEEISQAFAAYTLKREAERQKRALKKQAAAQEQTAQLANGTNTITSGEAIDYNAESSMADLPWIEDTDRDRSSSFKDDDTPILEEFDPPFDPSVNLDKLADKLSPGLPSAKYEPRKAPVEKQPEIDVRRVAIGASIKALMNFLGRELTEEEIANIERQVDAYLA</sequence>